<keyword evidence="2" id="KW-0378">Hydrolase</keyword>
<dbReference type="KEGG" id="cfm:BJL90_18485"/>
<evidence type="ECO:0000313" key="1">
    <source>
        <dbReference type="EMBL" id="AOY77669.1"/>
    </source>
</evidence>
<dbReference type="Proteomes" id="UP000192478">
    <property type="component" value="Chromosome"/>
</dbReference>
<dbReference type="PANTHER" id="PTHR19288">
    <property type="entry name" value="4-NITROPHENYLPHOSPHATASE-RELATED"/>
    <property type="match status" value="1"/>
</dbReference>
<dbReference type="Gene3D" id="3.40.50.1000">
    <property type="entry name" value="HAD superfamily/HAD-like"/>
    <property type="match status" value="2"/>
</dbReference>
<proteinExistence type="predicted"/>
<dbReference type="EMBL" id="CP017603">
    <property type="protein sequence ID" value="AOY77669.1"/>
    <property type="molecule type" value="Genomic_DNA"/>
</dbReference>
<evidence type="ECO:0000313" key="2">
    <source>
        <dbReference type="EMBL" id="ARE88256.1"/>
    </source>
</evidence>
<dbReference type="InterPro" id="IPR036412">
    <property type="entry name" value="HAD-like_sf"/>
</dbReference>
<accession>A0AAC9RLL1</accession>
<dbReference type="Proteomes" id="UP000177894">
    <property type="component" value="Chromosome"/>
</dbReference>
<gene>
    <name evidence="2" type="primary">yutF</name>
    <name evidence="1" type="ORF">BJL90_18485</name>
    <name evidence="2" type="ORF">CLFO_26570</name>
</gene>
<dbReference type="InterPro" id="IPR023214">
    <property type="entry name" value="HAD_sf"/>
</dbReference>
<dbReference type="Pfam" id="PF13242">
    <property type="entry name" value="Hydrolase_like"/>
    <property type="match status" value="1"/>
</dbReference>
<dbReference type="SUPFAM" id="SSF56784">
    <property type="entry name" value="HAD-like"/>
    <property type="match status" value="1"/>
</dbReference>
<dbReference type="NCBIfam" id="TIGR01460">
    <property type="entry name" value="HAD-SF-IIA"/>
    <property type="match status" value="1"/>
</dbReference>
<protein>
    <submittedName>
        <fullName evidence="2">Hydrolase YutF</fullName>
        <ecNumber evidence="2">3.-.-.-</ecNumber>
    </submittedName>
</protein>
<sequence length="265" mass="30098">MKDYSTYIFDIDGTLIKQNKVLEGAIDYLKHLREGKKQILFATNTPLYTQAMLTKKLNRLGVYVEEKEIITPIDAANIYFKQEKKPISVLGIIHPKVVTKLTDLGWDIIHSKDFNKTRNYTYVLLGMYTKLTYLELVAGLQSLDRGAKLLVMNPDLFCPIKTGRIIDSGSLGGIYEECTGQEATVIGKPTYWMQKAIQDKLRCPLSQCLFIGDSPFTDMRMGREMGMDTLFLKSGINEFLSPSIQIDATYSFPSIKYIPYVNSSR</sequence>
<dbReference type="PANTHER" id="PTHR19288:SF46">
    <property type="entry name" value="HALOACID DEHALOGENASE-LIKE HYDROLASE DOMAIN-CONTAINING PROTEIN 2"/>
    <property type="match status" value="1"/>
</dbReference>
<dbReference type="GO" id="GO:0005737">
    <property type="term" value="C:cytoplasm"/>
    <property type="evidence" value="ECO:0007669"/>
    <property type="project" value="TreeGrafter"/>
</dbReference>
<evidence type="ECO:0000313" key="3">
    <source>
        <dbReference type="Proteomes" id="UP000177894"/>
    </source>
</evidence>
<keyword evidence="3" id="KW-1185">Reference proteome</keyword>
<organism evidence="2 4">
    <name type="scientific">Clostridium formicaceticum</name>
    <dbReference type="NCBI Taxonomy" id="1497"/>
    <lineage>
        <taxon>Bacteria</taxon>
        <taxon>Bacillati</taxon>
        <taxon>Bacillota</taxon>
        <taxon>Clostridia</taxon>
        <taxon>Eubacteriales</taxon>
        <taxon>Clostridiaceae</taxon>
        <taxon>Clostridium</taxon>
    </lineage>
</organism>
<evidence type="ECO:0000313" key="4">
    <source>
        <dbReference type="Proteomes" id="UP000192478"/>
    </source>
</evidence>
<name>A0AAC9RLL1_9CLOT</name>
<reference evidence="1 3" key="1">
    <citation type="submission" date="2016-10" db="EMBL/GenBank/DDBJ databases">
        <title>Complete Genome Sequence of Acetogen Clostridium formicoaceticum ATCC 27076.</title>
        <authorList>
            <person name="Bao T."/>
            <person name="Cheng C."/>
            <person name="Zhao J."/>
            <person name="Yang S.-T."/>
            <person name="Wang J."/>
            <person name="Wang M."/>
        </authorList>
    </citation>
    <scope>NUCLEOTIDE SEQUENCE [LARGE SCALE GENOMIC DNA]</scope>
    <source>
        <strain evidence="1 3">ATCC 27076</strain>
    </source>
</reference>
<dbReference type="RefSeq" id="WP_070971575.1">
    <property type="nucleotide sequence ID" value="NZ_CP017603.1"/>
</dbReference>
<reference evidence="2 4" key="2">
    <citation type="submission" date="2017-03" db="EMBL/GenBank/DDBJ databases">
        <title>Complete sequence of Clostridium formicaceticum DSM 92.</title>
        <authorList>
            <person name="Poehlein A."/>
            <person name="Karl M."/>
            <person name="Bengelsdorf F.R."/>
            <person name="Duerre P."/>
            <person name="Daniel R."/>
        </authorList>
    </citation>
    <scope>NUCLEOTIDE SEQUENCE [LARGE SCALE GENOMIC DNA]</scope>
    <source>
        <strain evidence="2 4">DSM 92</strain>
    </source>
</reference>
<dbReference type="GO" id="GO:0016791">
    <property type="term" value="F:phosphatase activity"/>
    <property type="evidence" value="ECO:0007669"/>
    <property type="project" value="TreeGrafter"/>
</dbReference>
<dbReference type="EMBL" id="CP020559">
    <property type="protein sequence ID" value="ARE88256.1"/>
    <property type="molecule type" value="Genomic_DNA"/>
</dbReference>
<dbReference type="InterPro" id="IPR006357">
    <property type="entry name" value="HAD-SF_hydro_IIA"/>
</dbReference>
<dbReference type="EC" id="3.-.-.-" evidence="2"/>
<dbReference type="AlphaFoldDB" id="A0AAC9RLL1"/>
<dbReference type="Pfam" id="PF13344">
    <property type="entry name" value="Hydrolase_6"/>
    <property type="match status" value="1"/>
</dbReference>